<evidence type="ECO:0000256" key="7">
    <source>
        <dbReference type="ARBA" id="ARBA00023065"/>
    </source>
</evidence>
<organism evidence="14 15">
    <name type="scientific">Actinidia rufa</name>
    <dbReference type="NCBI Taxonomy" id="165716"/>
    <lineage>
        <taxon>Eukaryota</taxon>
        <taxon>Viridiplantae</taxon>
        <taxon>Streptophyta</taxon>
        <taxon>Embryophyta</taxon>
        <taxon>Tracheophyta</taxon>
        <taxon>Spermatophyta</taxon>
        <taxon>Magnoliopsida</taxon>
        <taxon>eudicotyledons</taxon>
        <taxon>Gunneridae</taxon>
        <taxon>Pentapetalae</taxon>
        <taxon>asterids</taxon>
        <taxon>Ericales</taxon>
        <taxon>Actinidiaceae</taxon>
        <taxon>Actinidia</taxon>
    </lineage>
</organism>
<dbReference type="GO" id="GO:0015297">
    <property type="term" value="F:antiporter activity"/>
    <property type="evidence" value="ECO:0007669"/>
    <property type="project" value="UniProtKB-KW"/>
</dbReference>
<evidence type="ECO:0000256" key="3">
    <source>
        <dbReference type="ARBA" id="ARBA00022449"/>
    </source>
</evidence>
<feature type="region of interest" description="Disordered" evidence="11">
    <location>
        <begin position="50"/>
        <end position="72"/>
    </location>
</feature>
<keyword evidence="9" id="KW-0739">Sodium transport</keyword>
<comment type="similarity">
    <text evidence="10">Belongs to the NhaD Na(+)/H(+) (TC 2.A.62) antiporter family.</text>
</comment>
<feature type="transmembrane region" description="Helical" evidence="12">
    <location>
        <begin position="431"/>
        <end position="451"/>
    </location>
</feature>
<dbReference type="Proteomes" id="UP000585474">
    <property type="component" value="Unassembled WGS sequence"/>
</dbReference>
<evidence type="ECO:0000256" key="11">
    <source>
        <dbReference type="SAM" id="MobiDB-lite"/>
    </source>
</evidence>
<feature type="transmembrane region" description="Helical" evidence="12">
    <location>
        <begin position="583"/>
        <end position="601"/>
    </location>
</feature>
<keyword evidence="3" id="KW-0050">Antiport</keyword>
<feature type="transmembrane region" description="Helical" evidence="12">
    <location>
        <begin position="546"/>
        <end position="571"/>
    </location>
</feature>
<protein>
    <submittedName>
        <fullName evidence="14">Sodium:hydrogen antiporter 1</fullName>
    </submittedName>
</protein>
<evidence type="ECO:0000256" key="6">
    <source>
        <dbReference type="ARBA" id="ARBA00023053"/>
    </source>
</evidence>
<dbReference type="AlphaFoldDB" id="A0A7J0D8L5"/>
<name>A0A7J0D8L5_9ERIC</name>
<sequence>MSTLLLPIRTHHLKRLPLLTPPPTPFLSHPCSESSFLRLRSSRILRSNGGLARAEDKAKDSSSSTQQPQSNTAKQFQLHDMLMFITNQELIPSSGLCDPLCSVDETSSQDFEDTYQPKTDFLKALAVLAAAATGAVAINHSWVAANQDVAMTLLFGIGYAGIIFEESLAFNKSGVGLLMAAPSVDIAVSELTRASAEVSEIVFFLLGAMTIVEIVDAHQGFKLVTDNITTRKPRTLLWVIGLVTFFLSSVLDNLTSTIIMVSLLRKLVPPSEYRKLLGAVVVIAANAGGAWTPIGDVTTTMLWIHGRLPSLGGLRQFALPLGWFWDRELDTVMEHFGITHPVNLVAILTDDKLNWNCKRPLSKKLIKGQVSLAVPLALMSLTSEVNGKGQDSPNVLASEQMAREESLFSLLGSEHWFFVPVFKAITGLPPFMGILLGLGVLWILTDAIHYGESERQKLKVPQALSRIDTQGALFFLGILLSVSSLEAAGILRELANYLDAHIPSVELIASAIGVVSAIIDNVPLVAATMGMYDLTSFPQDSEFWQLVAYCAGTGGSMLVIGSARGVAFMGMEKVDFFWYLRKVSGFAFAGYASGIAAYLAVHNLHLSLPMTVAQVPFLSGS</sequence>
<evidence type="ECO:0000313" key="14">
    <source>
        <dbReference type="EMBL" id="GFS29772.1"/>
    </source>
</evidence>
<evidence type="ECO:0000256" key="5">
    <source>
        <dbReference type="ARBA" id="ARBA00022989"/>
    </source>
</evidence>
<dbReference type="InterPro" id="IPR045016">
    <property type="entry name" value="NhaD-like"/>
</dbReference>
<dbReference type="EMBL" id="BJWL01000099">
    <property type="protein sequence ID" value="GFS29772.1"/>
    <property type="molecule type" value="Genomic_DNA"/>
</dbReference>
<feature type="compositionally biased region" description="Low complexity" evidence="11">
    <location>
        <begin position="61"/>
        <end position="70"/>
    </location>
</feature>
<keyword evidence="8 12" id="KW-0472">Membrane</keyword>
<dbReference type="PANTHER" id="PTHR43269">
    <property type="entry name" value="SODIUM/PROTON ANTIPORTER 1-RELATED"/>
    <property type="match status" value="1"/>
</dbReference>
<gene>
    <name evidence="14" type="ORF">Acr_00g0008340</name>
</gene>
<keyword evidence="5 12" id="KW-1133">Transmembrane helix</keyword>
<feature type="domain" description="Citrate transporter-like" evidence="13">
    <location>
        <begin position="159"/>
        <end position="529"/>
    </location>
</feature>
<dbReference type="PANTHER" id="PTHR43269:SF2">
    <property type="entry name" value="SODIUM_PROTON ANTIPORTER 1-RELATED"/>
    <property type="match status" value="1"/>
</dbReference>
<feature type="transmembrane region" description="Helical" evidence="12">
    <location>
        <begin position="472"/>
        <end position="491"/>
    </location>
</feature>
<reference evidence="15" key="1">
    <citation type="submission" date="2019-07" db="EMBL/GenBank/DDBJ databases">
        <title>De Novo Assembly of kiwifruit Actinidia rufa.</title>
        <authorList>
            <person name="Sugita-Konishi S."/>
            <person name="Sato K."/>
            <person name="Mori E."/>
            <person name="Abe Y."/>
            <person name="Kisaki G."/>
            <person name="Hamano K."/>
            <person name="Suezawa K."/>
            <person name="Otani M."/>
            <person name="Fukuda T."/>
            <person name="Manabe T."/>
            <person name="Gomi K."/>
            <person name="Tabuchi M."/>
            <person name="Akimitsu K."/>
            <person name="Kataoka I."/>
        </authorList>
    </citation>
    <scope>NUCLEOTIDE SEQUENCE [LARGE SCALE GENOMIC DNA]</scope>
    <source>
        <strain evidence="15">cv. Fuchu</strain>
    </source>
</reference>
<dbReference type="GO" id="GO:0016020">
    <property type="term" value="C:membrane"/>
    <property type="evidence" value="ECO:0007669"/>
    <property type="project" value="UniProtKB-SubCell"/>
</dbReference>
<comment type="subcellular location">
    <subcellularLocation>
        <location evidence="1">Membrane</location>
        <topology evidence="1">Multi-pass membrane protein</topology>
    </subcellularLocation>
</comment>
<keyword evidence="4 12" id="KW-0812">Transmembrane</keyword>
<feature type="transmembrane region" description="Helical" evidence="12">
    <location>
        <begin position="276"/>
        <end position="294"/>
    </location>
</feature>
<evidence type="ECO:0000313" key="15">
    <source>
        <dbReference type="Proteomes" id="UP000585474"/>
    </source>
</evidence>
<dbReference type="GO" id="GO:0006814">
    <property type="term" value="P:sodium ion transport"/>
    <property type="evidence" value="ECO:0007669"/>
    <property type="project" value="UniProtKB-KW"/>
</dbReference>
<accession>A0A7J0D8L5</accession>
<dbReference type="Pfam" id="PF03600">
    <property type="entry name" value="CitMHS"/>
    <property type="match status" value="1"/>
</dbReference>
<evidence type="ECO:0000256" key="1">
    <source>
        <dbReference type="ARBA" id="ARBA00004141"/>
    </source>
</evidence>
<evidence type="ECO:0000256" key="8">
    <source>
        <dbReference type="ARBA" id="ARBA00023136"/>
    </source>
</evidence>
<comment type="caution">
    <text evidence="14">The sequence shown here is derived from an EMBL/GenBank/DDBJ whole genome shotgun (WGS) entry which is preliminary data.</text>
</comment>
<evidence type="ECO:0000256" key="10">
    <source>
        <dbReference type="ARBA" id="ARBA00025753"/>
    </source>
</evidence>
<keyword evidence="7" id="KW-0406">Ion transport</keyword>
<dbReference type="OrthoDB" id="2865258at2759"/>
<proteinExistence type="inferred from homology"/>
<dbReference type="InterPro" id="IPR004680">
    <property type="entry name" value="Cit_transptr-like_dom"/>
</dbReference>
<keyword evidence="2" id="KW-0813">Transport</keyword>
<evidence type="ECO:0000256" key="12">
    <source>
        <dbReference type="SAM" id="Phobius"/>
    </source>
</evidence>
<feature type="transmembrane region" description="Helical" evidence="12">
    <location>
        <begin position="149"/>
        <end position="170"/>
    </location>
</feature>
<keyword evidence="15" id="KW-1185">Reference proteome</keyword>
<evidence type="ECO:0000256" key="9">
    <source>
        <dbReference type="ARBA" id="ARBA00023201"/>
    </source>
</evidence>
<feature type="transmembrane region" description="Helical" evidence="12">
    <location>
        <begin position="511"/>
        <end position="534"/>
    </location>
</feature>
<evidence type="ECO:0000256" key="4">
    <source>
        <dbReference type="ARBA" id="ARBA00022692"/>
    </source>
</evidence>
<feature type="transmembrane region" description="Helical" evidence="12">
    <location>
        <begin position="235"/>
        <end position="264"/>
    </location>
</feature>
<evidence type="ECO:0000256" key="2">
    <source>
        <dbReference type="ARBA" id="ARBA00022448"/>
    </source>
</evidence>
<keyword evidence="6" id="KW-0915">Sodium</keyword>
<evidence type="ECO:0000259" key="13">
    <source>
        <dbReference type="Pfam" id="PF03600"/>
    </source>
</evidence>
<feature type="transmembrane region" description="Helical" evidence="12">
    <location>
        <begin position="124"/>
        <end position="143"/>
    </location>
</feature>